<dbReference type="EMBL" id="AHJG01000193">
    <property type="protein sequence ID" value="EPA05292.1"/>
    <property type="molecule type" value="Genomic_DNA"/>
</dbReference>
<evidence type="ECO:0000313" key="2">
    <source>
        <dbReference type="EMBL" id="EPA05292.1"/>
    </source>
</evidence>
<keyword evidence="1" id="KW-0472">Membrane</keyword>
<dbReference type="RefSeq" id="WP_010192553.1">
    <property type="nucleotide sequence ID" value="NZ_AHJG01000193.1"/>
</dbReference>
<dbReference type="OrthoDB" id="8570at2157"/>
<sequence>MNSYWTRRRWVDGRTGHAIYLMFPLTMINFIIVTYRFLIEGESELKDLISNLWLFGLIFIITYIPISIIIGFWHRRTQLSVENNIKYLENPLYSKMFRVLLDVQTGKINKEEIEKFRKVLTDIEKK</sequence>
<gene>
    <name evidence="2" type="ORF">BG20_I0115</name>
</gene>
<reference evidence="2 3" key="1">
    <citation type="journal article" date="2012" name="J. Bacteriol.">
        <title>Genome Sequence of "Candidatus Nitrosoarchaeum limnia" BG20, a Low-Salinity Ammonia-Oxidizing Archaeon from the San Francisco Bay Estuary.</title>
        <authorList>
            <person name="Mosier A.C."/>
            <person name="Allen E.E."/>
            <person name="Kim M."/>
            <person name="Ferriera S."/>
            <person name="Francis C.A."/>
        </authorList>
    </citation>
    <scope>NUCLEOTIDE SEQUENCE [LARGE SCALE GENOMIC DNA]</scope>
    <source>
        <strain evidence="2 3">BG20</strain>
    </source>
</reference>
<comment type="caution">
    <text evidence="2">The sequence shown here is derived from an EMBL/GenBank/DDBJ whole genome shotgun (WGS) entry which is preliminary data.</text>
</comment>
<accession>S2EKX8</accession>
<feature type="transmembrane region" description="Helical" evidence="1">
    <location>
        <begin position="51"/>
        <end position="73"/>
    </location>
</feature>
<evidence type="ECO:0000313" key="3">
    <source>
        <dbReference type="Proteomes" id="UP000014065"/>
    </source>
</evidence>
<name>S2EKX8_9ARCH</name>
<dbReference type="Proteomes" id="UP000014065">
    <property type="component" value="Unassembled WGS sequence"/>
</dbReference>
<keyword evidence="1" id="KW-0812">Transmembrane</keyword>
<evidence type="ECO:0000256" key="1">
    <source>
        <dbReference type="SAM" id="Phobius"/>
    </source>
</evidence>
<feature type="transmembrane region" description="Helical" evidence="1">
    <location>
        <begin position="20"/>
        <end position="39"/>
    </location>
</feature>
<organism evidence="2 3">
    <name type="scientific">Candidatus Nitrosarchaeum limnium BG20</name>
    <dbReference type="NCBI Taxonomy" id="859192"/>
    <lineage>
        <taxon>Archaea</taxon>
        <taxon>Nitrososphaerota</taxon>
        <taxon>Nitrososphaeria</taxon>
        <taxon>Nitrosopumilales</taxon>
        <taxon>Nitrosopumilaceae</taxon>
        <taxon>Nitrosarchaeum</taxon>
    </lineage>
</organism>
<dbReference type="AlphaFoldDB" id="S2EKX8"/>
<keyword evidence="1" id="KW-1133">Transmembrane helix</keyword>
<keyword evidence="3" id="KW-1185">Reference proteome</keyword>
<protein>
    <submittedName>
        <fullName evidence="2">Uncharacterized protein</fullName>
    </submittedName>
</protein>
<proteinExistence type="predicted"/>